<dbReference type="Pfam" id="PF05425">
    <property type="entry name" value="CopD"/>
    <property type="match status" value="1"/>
</dbReference>
<feature type="transmembrane region" description="Helical" evidence="6">
    <location>
        <begin position="20"/>
        <end position="41"/>
    </location>
</feature>
<evidence type="ECO:0000313" key="8">
    <source>
        <dbReference type="EMBL" id="TQM38222.1"/>
    </source>
</evidence>
<feature type="transmembrane region" description="Helical" evidence="6">
    <location>
        <begin position="284"/>
        <end position="305"/>
    </location>
</feature>
<evidence type="ECO:0000256" key="5">
    <source>
        <dbReference type="ARBA" id="ARBA00023136"/>
    </source>
</evidence>
<organism evidence="8 9">
    <name type="scientific">Pseudonocardia cypriaca</name>
    <dbReference type="NCBI Taxonomy" id="882449"/>
    <lineage>
        <taxon>Bacteria</taxon>
        <taxon>Bacillati</taxon>
        <taxon>Actinomycetota</taxon>
        <taxon>Actinomycetes</taxon>
        <taxon>Pseudonocardiales</taxon>
        <taxon>Pseudonocardiaceae</taxon>
        <taxon>Pseudonocardia</taxon>
    </lineage>
</organism>
<evidence type="ECO:0000256" key="2">
    <source>
        <dbReference type="ARBA" id="ARBA00022475"/>
    </source>
</evidence>
<comment type="caution">
    <text evidence="8">The sequence shown here is derived from an EMBL/GenBank/DDBJ whole genome shotgun (WGS) entry which is preliminary data.</text>
</comment>
<proteinExistence type="predicted"/>
<keyword evidence="9" id="KW-1185">Reference proteome</keyword>
<gene>
    <name evidence="8" type="ORF">FB388_5452</name>
</gene>
<feature type="transmembrane region" description="Helical" evidence="6">
    <location>
        <begin position="317"/>
        <end position="338"/>
    </location>
</feature>
<dbReference type="GO" id="GO:0006825">
    <property type="term" value="P:copper ion transport"/>
    <property type="evidence" value="ECO:0007669"/>
    <property type="project" value="InterPro"/>
</dbReference>
<keyword evidence="3 6" id="KW-0812">Transmembrane</keyword>
<comment type="subcellular location">
    <subcellularLocation>
        <location evidence="1">Cell membrane</location>
        <topology evidence="1">Multi-pass membrane protein</topology>
    </subcellularLocation>
</comment>
<evidence type="ECO:0000256" key="3">
    <source>
        <dbReference type="ARBA" id="ARBA00022692"/>
    </source>
</evidence>
<keyword evidence="2" id="KW-1003">Cell membrane</keyword>
<dbReference type="GO" id="GO:0005886">
    <property type="term" value="C:plasma membrane"/>
    <property type="evidence" value="ECO:0007669"/>
    <property type="project" value="UniProtKB-SubCell"/>
</dbReference>
<feature type="transmembrane region" description="Helical" evidence="6">
    <location>
        <begin position="142"/>
        <end position="162"/>
    </location>
</feature>
<feature type="transmembrane region" description="Helical" evidence="6">
    <location>
        <begin position="61"/>
        <end position="80"/>
    </location>
</feature>
<dbReference type="PANTHER" id="PTHR34820:SF4">
    <property type="entry name" value="INNER MEMBRANE PROTEIN YEBZ"/>
    <property type="match status" value="1"/>
</dbReference>
<name>A0A543FWL1_9PSEU</name>
<dbReference type="PANTHER" id="PTHR34820">
    <property type="entry name" value="INNER MEMBRANE PROTEIN YEBZ"/>
    <property type="match status" value="1"/>
</dbReference>
<keyword evidence="5 6" id="KW-0472">Membrane</keyword>
<evidence type="ECO:0000256" key="1">
    <source>
        <dbReference type="ARBA" id="ARBA00004651"/>
    </source>
</evidence>
<dbReference type="AlphaFoldDB" id="A0A543FWL1"/>
<reference evidence="8 9" key="1">
    <citation type="submission" date="2019-06" db="EMBL/GenBank/DDBJ databases">
        <title>Sequencing the genomes of 1000 actinobacteria strains.</title>
        <authorList>
            <person name="Klenk H.-P."/>
        </authorList>
    </citation>
    <scope>NUCLEOTIDE SEQUENCE [LARGE SCALE GENOMIC DNA]</scope>
    <source>
        <strain evidence="8 9">DSM 45511</strain>
    </source>
</reference>
<feature type="transmembrane region" description="Helical" evidence="6">
    <location>
        <begin position="241"/>
        <end position="264"/>
    </location>
</feature>
<evidence type="ECO:0000313" key="9">
    <source>
        <dbReference type="Proteomes" id="UP000319818"/>
    </source>
</evidence>
<dbReference type="InterPro" id="IPR008457">
    <property type="entry name" value="Cu-R_CopD_dom"/>
</dbReference>
<evidence type="ECO:0000256" key="6">
    <source>
        <dbReference type="SAM" id="Phobius"/>
    </source>
</evidence>
<protein>
    <submittedName>
        <fullName evidence="8">Putative copper resistance protein D</fullName>
    </submittedName>
</protein>
<evidence type="ECO:0000259" key="7">
    <source>
        <dbReference type="Pfam" id="PF05425"/>
    </source>
</evidence>
<evidence type="ECO:0000256" key="4">
    <source>
        <dbReference type="ARBA" id="ARBA00022989"/>
    </source>
</evidence>
<feature type="transmembrane region" description="Helical" evidence="6">
    <location>
        <begin position="200"/>
        <end position="229"/>
    </location>
</feature>
<dbReference type="EMBL" id="VFPH01000002">
    <property type="protein sequence ID" value="TQM38222.1"/>
    <property type="molecule type" value="Genomic_DNA"/>
</dbReference>
<sequence length="345" mass="34506">MLTRAVLNREAVTTLPRVALGPVGWWAVMALGATVAGVVLAASADGSLPATTALAVTVNRALVDVAGVAVVGIALLEVLLPPGDRRAAPVLARTGRAALVAAGGWLVAVLVAIVLGAAAAFARPVTAVGADELVTWTTRLGAGQGMLLVACATALVVGCTVVRVRRPGLVPPRVVLAVALFAIITPAVTGHSGAVHAYQVVAVVGVGVHVAAAAAWVGGLGAILVLVASRRGLLVAVLPRFSRLAAACIAAVAVTGVLTAAVRLPPALAHVRWEAAVQLYLATGTGQLLVAKTAALGIIGCLGWLTRRRMAASRVPLLLWAGYEVTLMAVALGLAAALTQTGSGH</sequence>
<dbReference type="InterPro" id="IPR032694">
    <property type="entry name" value="CopC/D"/>
</dbReference>
<feature type="transmembrane region" description="Helical" evidence="6">
    <location>
        <begin position="100"/>
        <end position="122"/>
    </location>
</feature>
<keyword evidence="4 6" id="KW-1133">Transmembrane helix</keyword>
<dbReference type="Proteomes" id="UP000319818">
    <property type="component" value="Unassembled WGS sequence"/>
</dbReference>
<accession>A0A543FWL1</accession>
<feature type="transmembrane region" description="Helical" evidence="6">
    <location>
        <begin position="174"/>
        <end position="194"/>
    </location>
</feature>
<feature type="domain" description="Copper resistance protein D" evidence="7">
    <location>
        <begin position="236"/>
        <end position="338"/>
    </location>
</feature>